<accession>A0ACC1MDW6</accession>
<reference evidence="1" key="1">
    <citation type="submission" date="2022-08" db="EMBL/GenBank/DDBJ databases">
        <title>Genome Sequence of Lecanicillium fungicola.</title>
        <authorList>
            <person name="Buettner E."/>
        </authorList>
    </citation>
    <scope>NUCLEOTIDE SEQUENCE</scope>
    <source>
        <strain evidence="1">Babe33</strain>
    </source>
</reference>
<evidence type="ECO:0000313" key="1">
    <source>
        <dbReference type="EMBL" id="KAJ2962411.1"/>
    </source>
</evidence>
<comment type="caution">
    <text evidence="1">The sequence shown here is derived from an EMBL/GenBank/DDBJ whole genome shotgun (WGS) entry which is preliminary data.</text>
</comment>
<sequence length="324" mass="35470">MSSPHYLGERISYDEALCTVRYIGEVAGASGSWLGVEWDDSARGISKSQTAASFVRPARPSDGRRSFVTALRAKYVEEATETRERAAVQIKFSGKVAEEVGFDKVRRQMAQLDELKIAILDGVQMAMAHKSGEQTVAEVSPKLSHIDLSRNLFENLAPVVDICKDLPGLKKLALNGNRFQDVLSDSALKNAVASFSQINELGIGDNMLNWEEICCVAVSFPSLTTMAAGANCLSLLSTVNYGSLATTLTTLNLEYNTFTSLADLGGLASLHALRNLYLKGNNIRSLSSSEETPCPIFPKTLQYIDLSYNQVQEWDFIDNLTIHC</sequence>
<gene>
    <name evidence="1" type="ORF">NQ176_g10942</name>
</gene>
<keyword evidence="2" id="KW-1185">Reference proteome</keyword>
<protein>
    <submittedName>
        <fullName evidence="1">Uncharacterized protein</fullName>
    </submittedName>
</protein>
<dbReference type="Proteomes" id="UP001143910">
    <property type="component" value="Unassembled WGS sequence"/>
</dbReference>
<organism evidence="1 2">
    <name type="scientific">Zarea fungicola</name>
    <dbReference type="NCBI Taxonomy" id="93591"/>
    <lineage>
        <taxon>Eukaryota</taxon>
        <taxon>Fungi</taxon>
        <taxon>Dikarya</taxon>
        <taxon>Ascomycota</taxon>
        <taxon>Pezizomycotina</taxon>
        <taxon>Sordariomycetes</taxon>
        <taxon>Hypocreomycetidae</taxon>
        <taxon>Hypocreales</taxon>
        <taxon>Cordycipitaceae</taxon>
        <taxon>Zarea</taxon>
    </lineage>
</organism>
<evidence type="ECO:0000313" key="2">
    <source>
        <dbReference type="Proteomes" id="UP001143910"/>
    </source>
</evidence>
<dbReference type="EMBL" id="JANJQO010003290">
    <property type="protein sequence ID" value="KAJ2962411.1"/>
    <property type="molecule type" value="Genomic_DNA"/>
</dbReference>
<name>A0ACC1MDW6_9HYPO</name>
<proteinExistence type="predicted"/>